<reference evidence="1" key="1">
    <citation type="submission" date="2018-02" db="EMBL/GenBank/DDBJ databases">
        <title>Rhizophora mucronata_Transcriptome.</title>
        <authorList>
            <person name="Meera S.P."/>
            <person name="Sreeshan A."/>
            <person name="Augustine A."/>
        </authorList>
    </citation>
    <scope>NUCLEOTIDE SEQUENCE</scope>
    <source>
        <tissue evidence="1">Leaf</tissue>
    </source>
</reference>
<organism evidence="1">
    <name type="scientific">Rhizophora mucronata</name>
    <name type="common">Asiatic mangrove</name>
    <dbReference type="NCBI Taxonomy" id="61149"/>
    <lineage>
        <taxon>Eukaryota</taxon>
        <taxon>Viridiplantae</taxon>
        <taxon>Streptophyta</taxon>
        <taxon>Embryophyta</taxon>
        <taxon>Tracheophyta</taxon>
        <taxon>Spermatophyta</taxon>
        <taxon>Magnoliopsida</taxon>
        <taxon>eudicotyledons</taxon>
        <taxon>Gunneridae</taxon>
        <taxon>Pentapetalae</taxon>
        <taxon>rosids</taxon>
        <taxon>fabids</taxon>
        <taxon>Malpighiales</taxon>
        <taxon>Rhizophoraceae</taxon>
        <taxon>Rhizophora</taxon>
    </lineage>
</organism>
<name>A0A2P2K8J0_RHIMU</name>
<dbReference type="AlphaFoldDB" id="A0A2P2K8J0"/>
<dbReference type="EMBL" id="GGEC01021513">
    <property type="protein sequence ID" value="MBX01997.1"/>
    <property type="molecule type" value="Transcribed_RNA"/>
</dbReference>
<protein>
    <submittedName>
        <fullName evidence="1">Putative photosystem I reaction centre subunit IV</fullName>
    </submittedName>
</protein>
<sequence>MYFWRYSSKRRTPCWS</sequence>
<accession>A0A2P2K8J0</accession>
<proteinExistence type="predicted"/>
<evidence type="ECO:0000313" key="1">
    <source>
        <dbReference type="EMBL" id="MBX01997.1"/>
    </source>
</evidence>